<dbReference type="GO" id="GO:0020037">
    <property type="term" value="F:heme binding"/>
    <property type="evidence" value="ECO:0007669"/>
    <property type="project" value="InterPro"/>
</dbReference>
<organism evidence="1">
    <name type="scientific">Fusarium oxysporum Fo47</name>
    <dbReference type="NCBI Taxonomy" id="660027"/>
    <lineage>
        <taxon>Eukaryota</taxon>
        <taxon>Fungi</taxon>
        <taxon>Dikarya</taxon>
        <taxon>Ascomycota</taxon>
        <taxon>Pezizomycotina</taxon>
        <taxon>Sordariomycetes</taxon>
        <taxon>Hypocreomycetidae</taxon>
        <taxon>Hypocreales</taxon>
        <taxon>Nectriaceae</taxon>
        <taxon>Fusarium</taxon>
        <taxon>Fusarium oxysporum species complex</taxon>
    </lineage>
</organism>
<dbReference type="VEuPathDB" id="FungiDB:FOZG_18540"/>
<gene>
    <name evidence="1" type="ORF">FOZG_18540</name>
</gene>
<reference evidence="1" key="1">
    <citation type="submission" date="2011-06" db="EMBL/GenBank/DDBJ databases">
        <title>The Genome Sequence of Fusarium oxysporum Fo47.</title>
        <authorList>
            <consortium name="The Broad Institute Genome Sequencing Platform"/>
            <person name="Ma L.-J."/>
            <person name="Gale L.R."/>
            <person name="Schwartz D.C."/>
            <person name="Zhou S."/>
            <person name="Corby-Kistler H."/>
            <person name="Young S.K."/>
            <person name="Zeng Q."/>
            <person name="Gargeya S."/>
            <person name="Fitzgerald M."/>
            <person name="Haas B."/>
            <person name="Abouelleil A."/>
            <person name="Alvarado L."/>
            <person name="Arachchi H.M."/>
            <person name="Berlin A."/>
            <person name="Brown A."/>
            <person name="Chapman S.B."/>
            <person name="Chen Z."/>
            <person name="Dunbar C."/>
            <person name="Freedman E."/>
            <person name="Gearin G."/>
            <person name="Gellesch M."/>
            <person name="Goldberg J."/>
            <person name="Griggs A."/>
            <person name="Gujja S."/>
            <person name="Heiman D."/>
            <person name="Howarth C."/>
            <person name="Larson L."/>
            <person name="Lui A."/>
            <person name="MacDonald P.J.P."/>
            <person name="Mehta T."/>
            <person name="Montmayeur A."/>
            <person name="Murphy C."/>
            <person name="Neiman D."/>
            <person name="Pearson M."/>
            <person name="Priest M."/>
            <person name="Roberts A."/>
            <person name="Saif S."/>
            <person name="Shea T."/>
            <person name="Shenoy N."/>
            <person name="Sisk P."/>
            <person name="Stolte C."/>
            <person name="Sykes S."/>
            <person name="Wortman J."/>
            <person name="Nusbaum C."/>
            <person name="Birren B."/>
        </authorList>
    </citation>
    <scope>NUCLEOTIDE SEQUENCE [LARGE SCALE GENOMIC DNA]</scope>
    <source>
        <strain evidence="1">Fo47</strain>
    </source>
</reference>
<reference evidence="1" key="2">
    <citation type="submission" date="2014-02" db="EMBL/GenBank/DDBJ databases">
        <title>Annotation of the Genome Sequence of Fusarium oxysporum Fo47.</title>
        <authorList>
            <consortium name="The Broad Institute Genomics Platform"/>
            <person name="Ma L.-J."/>
            <person name="Corby-Kistler H."/>
            <person name="Broz K."/>
            <person name="Gale L.R."/>
            <person name="Jonkers W."/>
            <person name="O'Donnell K."/>
            <person name="Ploetz R."/>
            <person name="Steinberg C."/>
            <person name="Schwartz D.C."/>
            <person name="VanEtten H."/>
            <person name="Zhou S."/>
            <person name="Young S.K."/>
            <person name="Zeng Q."/>
            <person name="Gargeya S."/>
            <person name="Fitzgerald M."/>
            <person name="Abouelleil A."/>
            <person name="Alvarado L."/>
            <person name="Chapman S.B."/>
            <person name="Gainer-Dewar J."/>
            <person name="Goldberg J."/>
            <person name="Griggs A."/>
            <person name="Gujja S."/>
            <person name="Hansen M."/>
            <person name="Howarth C."/>
            <person name="Imamovic A."/>
            <person name="Ireland A."/>
            <person name="Larimer J."/>
            <person name="McCowan C."/>
            <person name="Murphy C."/>
            <person name="Pearson M."/>
            <person name="Poon T.W."/>
            <person name="Priest M."/>
            <person name="Roberts A."/>
            <person name="Saif S."/>
            <person name="Shea T."/>
            <person name="Sykes S."/>
            <person name="Wortman J."/>
            <person name="Nusbaum C."/>
            <person name="Birren B."/>
        </authorList>
    </citation>
    <scope>NUCLEOTIDE SEQUENCE</scope>
    <source>
        <strain evidence="1">Fo47</strain>
    </source>
</reference>
<dbReference type="EMBL" id="KI981500">
    <property type="protein sequence ID" value="EWZ27744.1"/>
    <property type="molecule type" value="Genomic_DNA"/>
</dbReference>
<dbReference type="HOGENOM" id="CLU_2146010_0_0_1"/>
<sequence>MIDLYLSDKYYSHWPEIKELALSDEPEAFEKLKKYALEGYGSHHSHRLRGPILIKRNRFRLSTPAFGLIRVTGADKIDVQDGPDVVSVKSGDTVFTNFITAGLDPSKFPDPY</sequence>
<dbReference type="GO" id="GO:0004497">
    <property type="term" value="F:monooxygenase activity"/>
    <property type="evidence" value="ECO:0007669"/>
    <property type="project" value="InterPro"/>
</dbReference>
<accession>W9JBC6</accession>
<dbReference type="SUPFAM" id="SSF48264">
    <property type="entry name" value="Cytochrome P450"/>
    <property type="match status" value="1"/>
</dbReference>
<protein>
    <recommendedName>
        <fullName evidence="2">Cytochrome P450 oxidoreductase</fullName>
    </recommendedName>
</protein>
<dbReference type="GO" id="GO:0016705">
    <property type="term" value="F:oxidoreductase activity, acting on paired donors, with incorporation or reduction of molecular oxygen"/>
    <property type="evidence" value="ECO:0007669"/>
    <property type="project" value="InterPro"/>
</dbReference>
<dbReference type="GO" id="GO:0005506">
    <property type="term" value="F:iron ion binding"/>
    <property type="evidence" value="ECO:0007669"/>
    <property type="project" value="InterPro"/>
</dbReference>
<evidence type="ECO:0008006" key="2">
    <source>
        <dbReference type="Google" id="ProtNLM"/>
    </source>
</evidence>
<dbReference type="InterPro" id="IPR036396">
    <property type="entry name" value="Cyt_P450_sf"/>
</dbReference>
<name>W9JBC6_FUSOX</name>
<dbReference type="Proteomes" id="UP000030766">
    <property type="component" value="Unassembled WGS sequence"/>
</dbReference>
<dbReference type="AlphaFoldDB" id="W9JBC6"/>
<proteinExistence type="predicted"/>
<evidence type="ECO:0000313" key="1">
    <source>
        <dbReference type="EMBL" id="EWZ27744.1"/>
    </source>
</evidence>